<dbReference type="eggNOG" id="COG0589">
    <property type="taxonomic scope" value="Bacteria"/>
</dbReference>
<comment type="similarity">
    <text evidence="1">Belongs to the universal stress protein A family.</text>
</comment>
<reference evidence="3 4" key="1">
    <citation type="journal article" date="2012" name="Stand. Genomic Sci.">
        <title>Complete genome sequence of the aerobic, heterotroph Marinithermus hydrothermalis type strain (T1(T)) from a deep-sea hydrothermal vent chimney.</title>
        <authorList>
            <person name="Copeland A."/>
            <person name="Gu W."/>
            <person name="Yasawong M."/>
            <person name="Lapidus A."/>
            <person name="Lucas S."/>
            <person name="Deshpande S."/>
            <person name="Pagani I."/>
            <person name="Tapia R."/>
            <person name="Cheng J.F."/>
            <person name="Goodwin L.A."/>
            <person name="Pitluck S."/>
            <person name="Liolios K."/>
            <person name="Ivanova N."/>
            <person name="Mavromatis K."/>
            <person name="Mikhailova N."/>
            <person name="Pati A."/>
            <person name="Chen A."/>
            <person name="Palaniappan K."/>
            <person name="Land M."/>
            <person name="Pan C."/>
            <person name="Brambilla E.M."/>
            <person name="Rohde M."/>
            <person name="Tindall B.J."/>
            <person name="Sikorski J."/>
            <person name="Goker M."/>
            <person name="Detter J.C."/>
            <person name="Bristow J."/>
            <person name="Eisen J.A."/>
            <person name="Markowitz V."/>
            <person name="Hugenholtz P."/>
            <person name="Kyrpides N.C."/>
            <person name="Klenk H.P."/>
            <person name="Woyke T."/>
        </authorList>
    </citation>
    <scope>NUCLEOTIDE SEQUENCE [LARGE SCALE GENOMIC DNA]</scope>
    <source>
        <strain evidence="4">DSM 14884 / JCM 11576 / T1</strain>
    </source>
</reference>
<dbReference type="RefSeq" id="WP_013702828.1">
    <property type="nucleotide sequence ID" value="NC_015387.1"/>
</dbReference>
<feature type="domain" description="UspA" evidence="2">
    <location>
        <begin position="1"/>
        <end position="149"/>
    </location>
</feature>
<dbReference type="AlphaFoldDB" id="F2NNG3"/>
<gene>
    <name evidence="3" type="ordered locus">Marky_0008</name>
</gene>
<evidence type="ECO:0000259" key="2">
    <source>
        <dbReference type="Pfam" id="PF00582"/>
    </source>
</evidence>
<dbReference type="Pfam" id="PF00582">
    <property type="entry name" value="Usp"/>
    <property type="match status" value="2"/>
</dbReference>
<dbReference type="InterPro" id="IPR006015">
    <property type="entry name" value="Universal_stress_UspA"/>
</dbReference>
<dbReference type="Gene3D" id="3.40.50.12370">
    <property type="match status" value="1"/>
</dbReference>
<evidence type="ECO:0000256" key="1">
    <source>
        <dbReference type="ARBA" id="ARBA00008791"/>
    </source>
</evidence>
<proteinExistence type="inferred from homology"/>
<dbReference type="PANTHER" id="PTHR46268">
    <property type="entry name" value="STRESS RESPONSE PROTEIN NHAX"/>
    <property type="match status" value="1"/>
</dbReference>
<dbReference type="InterPro" id="IPR006016">
    <property type="entry name" value="UspA"/>
</dbReference>
<dbReference type="EMBL" id="CP002630">
    <property type="protein sequence ID" value="AEB10773.1"/>
    <property type="molecule type" value="Genomic_DNA"/>
</dbReference>
<dbReference type="STRING" id="869210.Marky_0008"/>
<dbReference type="OrthoDB" id="9804721at2"/>
<keyword evidence="4" id="KW-1185">Reference proteome</keyword>
<dbReference type="SUPFAM" id="SSF52402">
    <property type="entry name" value="Adenine nucleotide alpha hydrolases-like"/>
    <property type="match status" value="2"/>
</dbReference>
<name>F2NNG3_MARHT</name>
<accession>F2NNG3</accession>
<protein>
    <submittedName>
        <fullName evidence="3">UspA domain-containing protein</fullName>
    </submittedName>
</protein>
<feature type="domain" description="UspA" evidence="2">
    <location>
        <begin position="158"/>
        <end position="274"/>
    </location>
</feature>
<dbReference type="PANTHER" id="PTHR46268:SF6">
    <property type="entry name" value="UNIVERSAL STRESS PROTEIN UP12"/>
    <property type="match status" value="1"/>
</dbReference>
<dbReference type="HOGENOM" id="CLU_049301_5_1_0"/>
<organism evidence="3 4">
    <name type="scientific">Marinithermus hydrothermalis (strain DSM 14884 / JCM 11576 / T1)</name>
    <dbReference type="NCBI Taxonomy" id="869210"/>
    <lineage>
        <taxon>Bacteria</taxon>
        <taxon>Thermotogati</taxon>
        <taxon>Deinococcota</taxon>
        <taxon>Deinococci</taxon>
        <taxon>Thermales</taxon>
        <taxon>Thermaceae</taxon>
        <taxon>Marinithermus</taxon>
    </lineage>
</organism>
<dbReference type="KEGG" id="mhd:Marky_0008"/>
<evidence type="ECO:0000313" key="3">
    <source>
        <dbReference type="EMBL" id="AEB10773.1"/>
    </source>
</evidence>
<dbReference type="PRINTS" id="PR01438">
    <property type="entry name" value="UNVRSLSTRESS"/>
</dbReference>
<dbReference type="CDD" id="cd00293">
    <property type="entry name" value="USP-like"/>
    <property type="match status" value="2"/>
</dbReference>
<dbReference type="Proteomes" id="UP000007030">
    <property type="component" value="Chromosome"/>
</dbReference>
<evidence type="ECO:0000313" key="4">
    <source>
        <dbReference type="Proteomes" id="UP000007030"/>
    </source>
</evidence>
<sequence>MIRRILLATDGSAPAMAAEALAEYLAYTLEAELVALYVKDARLIRFPELLDLGAFSVPLTVRHEELEEALEARARAVLDRLEASAKAAGVAFVPALRTGVPYRVIAEESRAADLVVMGRAGEAHGHEVTGVGSTVERVARVAAVPVLVTGLDYAKPERLLLGYDGSPSATRALHAVADLAEGLGLPVWVVSVSEELEQAEALVQEAAGYLSARAVRGHTRAVGGDPAEQLIELQQRSDLLAIGAFGRGRVRELLLGSTTELVLRRAVGPVLLVR</sequence>